<evidence type="ECO:0000313" key="7">
    <source>
        <dbReference type="Proteomes" id="UP000673691"/>
    </source>
</evidence>
<keyword evidence="1" id="KW-0547">Nucleotide-binding</keyword>
<dbReference type="GO" id="GO:0005525">
    <property type="term" value="F:GTP binding"/>
    <property type="evidence" value="ECO:0007669"/>
    <property type="project" value="UniProtKB-KW"/>
</dbReference>
<dbReference type="OrthoDB" id="342024at2759"/>
<evidence type="ECO:0000256" key="1">
    <source>
        <dbReference type="ARBA" id="ARBA00022741"/>
    </source>
</evidence>
<evidence type="ECO:0000256" key="4">
    <source>
        <dbReference type="SAM" id="MobiDB-lite"/>
    </source>
</evidence>
<dbReference type="Pfam" id="PF22594">
    <property type="entry name" value="GTP-eEF1A_C"/>
    <property type="match status" value="1"/>
</dbReference>
<feature type="region of interest" description="Disordered" evidence="4">
    <location>
        <begin position="78"/>
        <end position="153"/>
    </location>
</feature>
<dbReference type="GO" id="GO:0003924">
    <property type="term" value="F:GTPase activity"/>
    <property type="evidence" value="ECO:0007669"/>
    <property type="project" value="UniProtKB-ARBA"/>
</dbReference>
<keyword evidence="7" id="KW-1185">Reference proteome</keyword>
<dbReference type="InterPro" id="IPR050100">
    <property type="entry name" value="TRAFAC_GTPase_members"/>
</dbReference>
<feature type="compositionally biased region" description="Low complexity" evidence="4">
    <location>
        <begin position="78"/>
        <end position="95"/>
    </location>
</feature>
<evidence type="ECO:0000256" key="2">
    <source>
        <dbReference type="ARBA" id="ARBA00022917"/>
    </source>
</evidence>
<keyword evidence="2" id="KW-0648">Protein biosynthesis</keyword>
<comment type="caution">
    <text evidence="6">The sequence shown here is derived from an EMBL/GenBank/DDBJ whole genome shotgun (WGS) entry which is preliminary data.</text>
</comment>
<dbReference type="Proteomes" id="UP000673691">
    <property type="component" value="Unassembled WGS sequence"/>
</dbReference>
<gene>
    <name evidence="6" type="ORF">BJ554DRAFT_1696</name>
</gene>
<dbReference type="InterPro" id="IPR009001">
    <property type="entry name" value="Transl_elong_EF1A/Init_IF2_C"/>
</dbReference>
<dbReference type="GO" id="GO:0006415">
    <property type="term" value="P:translational termination"/>
    <property type="evidence" value="ECO:0007669"/>
    <property type="project" value="UniProtKB-ARBA"/>
</dbReference>
<dbReference type="CDD" id="cd03704">
    <property type="entry name" value="eRF3_C_III"/>
    <property type="match status" value="1"/>
</dbReference>
<dbReference type="InterPro" id="IPR054696">
    <property type="entry name" value="GTP-eEF1A_C"/>
</dbReference>
<dbReference type="AlphaFoldDB" id="A0A8H7ZRN2"/>
<reference evidence="6 7" key="1">
    <citation type="journal article" name="Sci. Rep.">
        <title>Genome-scale phylogenetic analyses confirm Olpidium as the closest living zoosporic fungus to the non-flagellated, terrestrial fungi.</title>
        <authorList>
            <person name="Chang Y."/>
            <person name="Rochon D."/>
            <person name="Sekimoto S."/>
            <person name="Wang Y."/>
            <person name="Chovatia M."/>
            <person name="Sandor L."/>
            <person name="Salamov A."/>
            <person name="Grigoriev I.V."/>
            <person name="Stajich J.E."/>
            <person name="Spatafora J.W."/>
        </authorList>
    </citation>
    <scope>NUCLEOTIDE SEQUENCE [LARGE SCALE GENOMIC DNA]</scope>
    <source>
        <strain evidence="6">S191</strain>
    </source>
</reference>
<dbReference type="EMBL" id="JAEFCI010008920">
    <property type="protein sequence ID" value="KAG5458142.1"/>
    <property type="molecule type" value="Genomic_DNA"/>
</dbReference>
<dbReference type="SUPFAM" id="SSF50465">
    <property type="entry name" value="EF-Tu/eEF-1alpha/eIF2-gamma C-terminal domain"/>
    <property type="match status" value="1"/>
</dbReference>
<sequence length="431" mass="47027">MSYPDGSQQSPPSSASQLQNQRQLDAEFSARGQQQQQQQQQQPPTQQFASMGLNANAAAFVPNANAPAFVPSWLQKPAATPAATPASAPAPAKQSPAEEPKTVERPPQPAPAAAAEAKEQKKETEEKKEQKKEEKDGEKQTLKKSESSSAISESQAAAASAVIAEVKAELDPELFGEFYKEHLNVVFIGHGPAKSVPGQQRFDAETAFGRYDEVYNKLSPFLKATGFNPKTGKSLSGPDSFSEHEHFAILTNWAGGPSLLELLDTITAIDRKNNSPLMMPISDKYKEMGTIVVGKIESGILKKNQAEIMSGFVLCSPAHPTHAVTAFEAQVVILDTKNIIAAGYQAVLHVHNAVEEVTFGELLHRIDKKTNRRSKRPPPFCKRGDKIIARFESQQAICVERFADYPQLGRFTLRDEAKTIAIGKITKLITE</sequence>
<protein>
    <recommendedName>
        <fullName evidence="5">GTP-eEF1A C-terminal domain-containing protein</fullName>
    </recommendedName>
</protein>
<dbReference type="GO" id="GO:0005737">
    <property type="term" value="C:cytoplasm"/>
    <property type="evidence" value="ECO:0007669"/>
    <property type="project" value="UniProtKB-ARBA"/>
</dbReference>
<dbReference type="InterPro" id="IPR009000">
    <property type="entry name" value="Transl_B-barrel_sf"/>
</dbReference>
<feature type="compositionally biased region" description="Basic and acidic residues" evidence="4">
    <location>
        <begin position="116"/>
        <end position="146"/>
    </location>
</feature>
<name>A0A8H7ZRN2_9FUNG</name>
<feature type="region of interest" description="Disordered" evidence="4">
    <location>
        <begin position="1"/>
        <end position="53"/>
    </location>
</feature>
<dbReference type="FunFam" id="2.40.30.10:FF:000017">
    <property type="entry name" value="Eukaryotic peptide chain release factor GTP-binding subunit"/>
    <property type="match status" value="1"/>
</dbReference>
<keyword evidence="3" id="KW-0342">GTP-binding</keyword>
<feature type="compositionally biased region" description="Low complexity" evidence="4">
    <location>
        <begin position="33"/>
        <end position="47"/>
    </location>
</feature>
<proteinExistence type="predicted"/>
<evidence type="ECO:0000313" key="6">
    <source>
        <dbReference type="EMBL" id="KAG5458142.1"/>
    </source>
</evidence>
<feature type="compositionally biased region" description="Low complexity" evidence="4">
    <location>
        <begin position="7"/>
        <end position="21"/>
    </location>
</feature>
<evidence type="ECO:0000259" key="5">
    <source>
        <dbReference type="Pfam" id="PF22594"/>
    </source>
</evidence>
<feature type="domain" description="GTP-eEF1A C-terminal" evidence="5">
    <location>
        <begin position="327"/>
        <end position="426"/>
    </location>
</feature>
<organism evidence="6 7">
    <name type="scientific">Olpidium bornovanus</name>
    <dbReference type="NCBI Taxonomy" id="278681"/>
    <lineage>
        <taxon>Eukaryota</taxon>
        <taxon>Fungi</taxon>
        <taxon>Fungi incertae sedis</taxon>
        <taxon>Olpidiomycota</taxon>
        <taxon>Olpidiomycotina</taxon>
        <taxon>Olpidiomycetes</taxon>
        <taxon>Olpidiales</taxon>
        <taxon>Olpidiaceae</taxon>
        <taxon>Olpidium</taxon>
    </lineage>
</organism>
<dbReference type="SUPFAM" id="SSF50447">
    <property type="entry name" value="Translation proteins"/>
    <property type="match status" value="1"/>
</dbReference>
<dbReference type="PANTHER" id="PTHR23115">
    <property type="entry name" value="TRANSLATION FACTOR"/>
    <property type="match status" value="1"/>
</dbReference>
<dbReference type="Gene3D" id="2.40.30.10">
    <property type="entry name" value="Translation factors"/>
    <property type="match status" value="1"/>
</dbReference>
<evidence type="ECO:0000256" key="3">
    <source>
        <dbReference type="ARBA" id="ARBA00023134"/>
    </source>
</evidence>
<accession>A0A8H7ZRN2</accession>